<keyword evidence="2" id="KW-1185">Reference proteome</keyword>
<accession>A0A8H2ZSA0</accession>
<evidence type="ECO:0000313" key="1">
    <source>
        <dbReference type="EMBL" id="CAD6451522.1"/>
    </source>
</evidence>
<dbReference type="AlphaFoldDB" id="A0A8H2ZSA0"/>
<sequence>MDLDFYYPEKAEECWAGDPYMLEKTKDYGKQAREFGESFDHIPTDHHPWVDNDNPRWLPRLRLFDLEDRSLPTTDQPQQFESARDLYSFLRESRTARENPKRQKHLIILEDIDPRFAEVLGVMLGVPPAFFISHCDTQLSLSILDSTYAKVRSSRHWKIRVPSRRVAKDLPGGDFILFAGNCVRSCYDVDNTSSFQDYDTAVSYWGQDHGEDSWTAIIVVDPWQAYVLPANDSWRDPSEAAIYLDKVEEFECLRALSSIVMAQGTSYTVRPQKESMFDFLVEAHERSSHECPLDPFLATAYARNFVAAVWEDYIAHDIRAIQGLVWNNQEIDNTYSAIQARDRRIITGYQELIVKRYVMNFHRKIITDIAWAFQSRWDSSLPVSSCKCIRQTR</sequence>
<reference evidence="1" key="1">
    <citation type="submission" date="2020-10" db="EMBL/GenBank/DDBJ databases">
        <authorList>
            <person name="Kusch S."/>
        </authorList>
    </citation>
    <scope>NUCLEOTIDE SEQUENCE</scope>
    <source>
        <strain evidence="1">SwB9</strain>
    </source>
</reference>
<evidence type="ECO:0000313" key="2">
    <source>
        <dbReference type="Proteomes" id="UP000624404"/>
    </source>
</evidence>
<organism evidence="1 2">
    <name type="scientific">Sclerotinia trifoliorum</name>
    <dbReference type="NCBI Taxonomy" id="28548"/>
    <lineage>
        <taxon>Eukaryota</taxon>
        <taxon>Fungi</taxon>
        <taxon>Dikarya</taxon>
        <taxon>Ascomycota</taxon>
        <taxon>Pezizomycotina</taxon>
        <taxon>Leotiomycetes</taxon>
        <taxon>Helotiales</taxon>
        <taxon>Sclerotiniaceae</taxon>
        <taxon>Sclerotinia</taxon>
    </lineage>
</organism>
<dbReference type="Proteomes" id="UP000624404">
    <property type="component" value="Unassembled WGS sequence"/>
</dbReference>
<protein>
    <submittedName>
        <fullName evidence="1">D0a5852b-4d16-46fc-bfde-1d460b4017e5</fullName>
    </submittedName>
</protein>
<dbReference type="EMBL" id="CAJHIA010000036">
    <property type="protein sequence ID" value="CAD6451522.1"/>
    <property type="molecule type" value="Genomic_DNA"/>
</dbReference>
<name>A0A8H2ZSA0_9HELO</name>
<proteinExistence type="predicted"/>
<gene>
    <name evidence="1" type="ORF">SCLTRI_LOCUS9557</name>
</gene>
<comment type="caution">
    <text evidence="1">The sequence shown here is derived from an EMBL/GenBank/DDBJ whole genome shotgun (WGS) entry which is preliminary data.</text>
</comment>
<dbReference type="OrthoDB" id="5428055at2759"/>